<proteinExistence type="predicted"/>
<organism evidence="1 2">
    <name type="scientific">Desulfomicrobium apsheronum</name>
    <dbReference type="NCBI Taxonomy" id="52560"/>
    <lineage>
        <taxon>Bacteria</taxon>
        <taxon>Pseudomonadati</taxon>
        <taxon>Thermodesulfobacteriota</taxon>
        <taxon>Desulfovibrionia</taxon>
        <taxon>Desulfovibrionales</taxon>
        <taxon>Desulfomicrobiaceae</taxon>
        <taxon>Desulfomicrobium</taxon>
    </lineage>
</organism>
<sequence>MPKQISSFQLLLVFSLSSVFVPILANFAHSSQTIVWANPTIKELIYKENCLPSLKIAPNEKPIHNCNSLVRAINSGVDLGETKERKEFNSYWKCLVRAVAERGIAAERSRFDLSKAGTQIFQRLDLASVRSSLAPRRPSTHYYLRDFIFASKQMNATSLTLDTAPPGEDGFYYNFEILATGDFLRDGMLDLLVTFTDDATLGTYHSVQVLILSWPYDKESITAVEAIQFLQLELNYDETKRN</sequence>
<keyword evidence="2" id="KW-1185">Reference proteome</keyword>
<dbReference type="OrthoDB" id="5881965at2"/>
<dbReference type="Proteomes" id="UP000198635">
    <property type="component" value="Unassembled WGS sequence"/>
</dbReference>
<dbReference type="EMBL" id="FORX01000023">
    <property type="protein sequence ID" value="SFK42230.1"/>
    <property type="molecule type" value="Genomic_DNA"/>
</dbReference>
<accession>A0A1I3ZEA9</accession>
<dbReference type="AlphaFoldDB" id="A0A1I3ZEA9"/>
<dbReference type="STRING" id="52560.SAMN04488082_12363"/>
<evidence type="ECO:0000313" key="2">
    <source>
        <dbReference type="Proteomes" id="UP000198635"/>
    </source>
</evidence>
<protein>
    <submittedName>
        <fullName evidence="1">Uncharacterized protein</fullName>
    </submittedName>
</protein>
<evidence type="ECO:0000313" key="1">
    <source>
        <dbReference type="EMBL" id="SFK42230.1"/>
    </source>
</evidence>
<name>A0A1I3ZEA9_9BACT</name>
<gene>
    <name evidence="1" type="ORF">SAMN04488082_12363</name>
</gene>
<reference evidence="2" key="1">
    <citation type="submission" date="2016-10" db="EMBL/GenBank/DDBJ databases">
        <authorList>
            <person name="Varghese N."/>
            <person name="Submissions S."/>
        </authorList>
    </citation>
    <scope>NUCLEOTIDE SEQUENCE [LARGE SCALE GENOMIC DNA]</scope>
    <source>
        <strain evidence="2">DSM 5918</strain>
    </source>
</reference>
<dbReference type="RefSeq" id="WP_143075688.1">
    <property type="nucleotide sequence ID" value="NZ_FORX01000023.1"/>
</dbReference>